<dbReference type="Pfam" id="PF12729">
    <property type="entry name" value="4HB_MCP_1"/>
    <property type="match status" value="1"/>
</dbReference>
<dbReference type="InterPro" id="IPR036890">
    <property type="entry name" value="HATPase_C_sf"/>
</dbReference>
<organism evidence="10 11">
    <name type="scientific">Flavobacterium limnosediminis JC2902</name>
    <dbReference type="NCBI Taxonomy" id="1341181"/>
    <lineage>
        <taxon>Bacteria</taxon>
        <taxon>Pseudomonadati</taxon>
        <taxon>Bacteroidota</taxon>
        <taxon>Flavobacteriia</taxon>
        <taxon>Flavobacteriales</taxon>
        <taxon>Flavobacteriaceae</taxon>
        <taxon>Flavobacterium</taxon>
    </lineage>
</organism>
<dbReference type="CDD" id="cd00130">
    <property type="entry name" value="PAS"/>
    <property type="match status" value="5"/>
</dbReference>
<evidence type="ECO:0000256" key="2">
    <source>
        <dbReference type="ARBA" id="ARBA00012438"/>
    </source>
</evidence>
<dbReference type="CDD" id="cd00075">
    <property type="entry name" value="HATPase"/>
    <property type="match status" value="1"/>
</dbReference>
<dbReference type="PANTHER" id="PTHR43304">
    <property type="entry name" value="PHYTOCHROME-LIKE PROTEIN CPH1"/>
    <property type="match status" value="1"/>
</dbReference>
<evidence type="ECO:0000256" key="4">
    <source>
        <dbReference type="ARBA" id="ARBA00022679"/>
    </source>
</evidence>
<dbReference type="Proteomes" id="UP000018004">
    <property type="component" value="Unassembled WGS sequence"/>
</dbReference>
<keyword evidence="11" id="KW-1185">Reference proteome</keyword>
<reference evidence="10 11" key="1">
    <citation type="submission" date="2013-08" db="EMBL/GenBank/DDBJ databases">
        <title>Flavobacterium limnosediminis JC2902 genome sequencing.</title>
        <authorList>
            <person name="Lee K."/>
            <person name="Yi H."/>
            <person name="Park S."/>
            <person name="Chun J."/>
        </authorList>
    </citation>
    <scope>NUCLEOTIDE SEQUENCE [LARGE SCALE GENOMIC DNA]</scope>
    <source>
        <strain evidence="10 11">JC2902</strain>
    </source>
</reference>
<dbReference type="PRINTS" id="PR00344">
    <property type="entry name" value="BCTRLSENSOR"/>
</dbReference>
<feature type="domain" description="PAC" evidence="9">
    <location>
        <begin position="546"/>
        <end position="598"/>
    </location>
</feature>
<feature type="domain" description="PAC" evidence="9">
    <location>
        <begin position="906"/>
        <end position="958"/>
    </location>
</feature>
<protein>
    <recommendedName>
        <fullName evidence="2">histidine kinase</fullName>
        <ecNumber evidence="2">2.7.13.3</ecNumber>
    </recommendedName>
</protein>
<evidence type="ECO:0000259" key="9">
    <source>
        <dbReference type="PROSITE" id="PS50113"/>
    </source>
</evidence>
<dbReference type="CDD" id="cd00082">
    <property type="entry name" value="HisKA"/>
    <property type="match status" value="1"/>
</dbReference>
<dbReference type="InterPro" id="IPR024478">
    <property type="entry name" value="HlyB_4HB_MCP"/>
</dbReference>
<dbReference type="SMART" id="SM00387">
    <property type="entry name" value="HATPase_c"/>
    <property type="match status" value="1"/>
</dbReference>
<evidence type="ECO:0000256" key="5">
    <source>
        <dbReference type="ARBA" id="ARBA00022777"/>
    </source>
</evidence>
<accession>V6SJG5</accession>
<proteinExistence type="predicted"/>
<feature type="domain" description="PAC" evidence="9">
    <location>
        <begin position="785"/>
        <end position="836"/>
    </location>
</feature>
<dbReference type="Pfam" id="PF13426">
    <property type="entry name" value="PAS_9"/>
    <property type="match status" value="3"/>
</dbReference>
<keyword evidence="6" id="KW-0812">Transmembrane</keyword>
<dbReference type="RefSeq" id="WP_023580137.1">
    <property type="nucleotide sequence ID" value="NZ_AVGG01000018.1"/>
</dbReference>
<dbReference type="EMBL" id="AVGG01000018">
    <property type="protein sequence ID" value="ESU26604.1"/>
    <property type="molecule type" value="Genomic_DNA"/>
</dbReference>
<dbReference type="Gene3D" id="1.10.287.130">
    <property type="match status" value="1"/>
</dbReference>
<dbReference type="InterPro" id="IPR003661">
    <property type="entry name" value="HisK_dim/P_dom"/>
</dbReference>
<keyword evidence="5 10" id="KW-0418">Kinase</keyword>
<dbReference type="EC" id="2.7.13.3" evidence="2"/>
<dbReference type="SUPFAM" id="SSF55785">
    <property type="entry name" value="PYP-like sensor domain (PAS domain)"/>
    <property type="match status" value="6"/>
</dbReference>
<dbReference type="AlphaFoldDB" id="V6SJG5"/>
<evidence type="ECO:0000259" key="7">
    <source>
        <dbReference type="PROSITE" id="PS50109"/>
    </source>
</evidence>
<dbReference type="Pfam" id="PF02518">
    <property type="entry name" value="HATPase_c"/>
    <property type="match status" value="1"/>
</dbReference>
<keyword evidence="6" id="KW-0472">Membrane</keyword>
<dbReference type="GO" id="GO:0000155">
    <property type="term" value="F:phosphorelay sensor kinase activity"/>
    <property type="evidence" value="ECO:0007669"/>
    <property type="project" value="InterPro"/>
</dbReference>
<evidence type="ECO:0000313" key="10">
    <source>
        <dbReference type="EMBL" id="ESU26604.1"/>
    </source>
</evidence>
<dbReference type="Pfam" id="PF08447">
    <property type="entry name" value="PAS_3"/>
    <property type="match status" value="1"/>
</dbReference>
<dbReference type="eggNOG" id="COG4251">
    <property type="taxonomic scope" value="Bacteria"/>
</dbReference>
<dbReference type="SUPFAM" id="SSF47384">
    <property type="entry name" value="Homodimeric domain of signal transducing histidine kinase"/>
    <property type="match status" value="1"/>
</dbReference>
<evidence type="ECO:0000259" key="8">
    <source>
        <dbReference type="PROSITE" id="PS50112"/>
    </source>
</evidence>
<dbReference type="InterPro" id="IPR000014">
    <property type="entry name" value="PAS"/>
</dbReference>
<feature type="transmembrane region" description="Helical" evidence="6">
    <location>
        <begin position="187"/>
        <end position="208"/>
    </location>
</feature>
<dbReference type="NCBIfam" id="TIGR00229">
    <property type="entry name" value="sensory_box"/>
    <property type="match status" value="6"/>
</dbReference>
<dbReference type="InterPro" id="IPR035965">
    <property type="entry name" value="PAS-like_dom_sf"/>
</dbReference>
<feature type="domain" description="Histidine kinase" evidence="7">
    <location>
        <begin position="976"/>
        <end position="1195"/>
    </location>
</feature>
<evidence type="ECO:0000256" key="1">
    <source>
        <dbReference type="ARBA" id="ARBA00000085"/>
    </source>
</evidence>
<comment type="caution">
    <text evidence="10">The sequence shown here is derived from an EMBL/GenBank/DDBJ whole genome shotgun (WGS) entry which is preliminary data.</text>
</comment>
<evidence type="ECO:0000256" key="3">
    <source>
        <dbReference type="ARBA" id="ARBA00022553"/>
    </source>
</evidence>
<feature type="domain" description="PAS" evidence="8">
    <location>
        <begin position="228"/>
        <end position="298"/>
    </location>
</feature>
<dbReference type="InterPro" id="IPR003594">
    <property type="entry name" value="HATPase_dom"/>
</dbReference>
<evidence type="ECO:0000313" key="11">
    <source>
        <dbReference type="Proteomes" id="UP000018004"/>
    </source>
</evidence>
<comment type="catalytic activity">
    <reaction evidence="1">
        <text>ATP + protein L-histidine = ADP + protein N-phospho-L-histidine.</text>
        <dbReference type="EC" id="2.7.13.3"/>
    </reaction>
</comment>
<dbReference type="PROSITE" id="PS50113">
    <property type="entry name" value="PAC"/>
    <property type="match status" value="3"/>
</dbReference>
<dbReference type="InterPro" id="IPR005467">
    <property type="entry name" value="His_kinase_dom"/>
</dbReference>
<dbReference type="PROSITE" id="PS50109">
    <property type="entry name" value="HIS_KIN"/>
    <property type="match status" value="1"/>
</dbReference>
<dbReference type="InterPro" id="IPR036097">
    <property type="entry name" value="HisK_dim/P_sf"/>
</dbReference>
<keyword evidence="3" id="KW-0597">Phosphoprotein</keyword>
<name>V6SJG5_9FLAO</name>
<dbReference type="InterPro" id="IPR000700">
    <property type="entry name" value="PAS-assoc_C"/>
</dbReference>
<dbReference type="SMART" id="SM00388">
    <property type="entry name" value="HisKA"/>
    <property type="match status" value="1"/>
</dbReference>
<dbReference type="eggNOG" id="COG4191">
    <property type="taxonomic scope" value="Bacteria"/>
</dbReference>
<dbReference type="PATRIC" id="fig|1341181.4.peg.2537"/>
<dbReference type="SMART" id="SM00086">
    <property type="entry name" value="PAC"/>
    <property type="match status" value="6"/>
</dbReference>
<dbReference type="Pfam" id="PF08448">
    <property type="entry name" value="PAS_4"/>
    <property type="match status" value="2"/>
</dbReference>
<dbReference type="Pfam" id="PF00512">
    <property type="entry name" value="HisKA"/>
    <property type="match status" value="1"/>
</dbReference>
<feature type="transmembrane region" description="Helical" evidence="6">
    <location>
        <begin position="12"/>
        <end position="30"/>
    </location>
</feature>
<dbReference type="PROSITE" id="PS50112">
    <property type="entry name" value="PAS"/>
    <property type="match status" value="4"/>
</dbReference>
<evidence type="ECO:0000256" key="6">
    <source>
        <dbReference type="SAM" id="Phobius"/>
    </source>
</evidence>
<dbReference type="InterPro" id="IPR001610">
    <property type="entry name" value="PAC"/>
</dbReference>
<keyword evidence="6" id="KW-1133">Transmembrane helix</keyword>
<dbReference type="Gene3D" id="3.30.450.20">
    <property type="entry name" value="PAS domain"/>
    <property type="match status" value="6"/>
</dbReference>
<dbReference type="InterPro" id="IPR052162">
    <property type="entry name" value="Sensor_kinase/Photoreceptor"/>
</dbReference>
<feature type="domain" description="PAS" evidence="8">
    <location>
        <begin position="348"/>
        <end position="419"/>
    </location>
</feature>
<feature type="domain" description="PAS" evidence="8">
    <location>
        <begin position="711"/>
        <end position="781"/>
    </location>
</feature>
<feature type="domain" description="PAS" evidence="8">
    <location>
        <begin position="833"/>
        <end position="903"/>
    </location>
</feature>
<dbReference type="OrthoDB" id="5522855at2"/>
<dbReference type="InterPro" id="IPR013656">
    <property type="entry name" value="PAS_4"/>
</dbReference>
<dbReference type="InterPro" id="IPR004358">
    <property type="entry name" value="Sig_transdc_His_kin-like_C"/>
</dbReference>
<sequence>MVNRVKASLELSLLIAAMSIVLVVIGIYGISELRIINKNSETLFADRVVPLQQLGDIRFYTGSILSTAYRTKDKQISFNQAEIIIKKAQDSIDSNWKAYKLTYLTPEEKLLADQTSVELTKFNVTLEKLKPIFQTEDEVAIDRILKTELDRDFERVLDKVNDLLTLQVRIADDIHKENAKRYWNHSLIILSVLLLIIVLVVPFSYNLIKRYKGIINSYNLSNVKLSLSENHYRNLIEYAGEAIFILDETTGIIDLNEYACNLFGYSREELLRMRISELVPEEELKNQSEDIERVKKDKYAVLYRTIKRKDGSLLDTEISNRLIDGKGFFAIVRDITERKKVEEAIKESEEKYRYLFDNSPAYIIIWDLQSLKVLKINDAVFQNYGYTRNEWDSMSVLDIRPEEDHHKIKEFAQMMLVSDDPIVKRTWRHIKKSGETMLMDISSHKIEFEGHAAILSLARDVTEQVKAENELAEREAQLNLFIEHSPASLAMFDNDMRYMITSRRWLSDYKLKETDIIGKSHYEVFPEIAQEWKDVHKRCLAGAVEKNDEDFFLREDGSVEWLRWEVRPWYKTSGEIGGIIMFTEVMTERKMATEMFRYQFENSPDFILYVNRYNKIEAINRVEDPDKTKEDLIGADCIEILPETSRKIAHDALMKCFETRTKQEIINELPHGRWIKSRLVPIIMNDEVTHVMIFGTDITEQKRAELMLLQSEEKYRVLTENVSDAVVLVNKDYIIDYHNPSAERISGYKIEDVRNKPVLGFIHPDDLDEATDFFNSVIHFPSVQLQNQFRIIRKTGEVIWVEGTIINLIENENVGSYIINYRDITSRKRLEEQQALITSIVNSSDDAIISKTIDGIITSWNRGAERILGYKAEEIIGKHISTLIPMELRGEENKILHDLRQGKSLDHYETQRMKKTGEIIYVSLTISPIRDVSGTVIGASKIMRDITDRKNYEEELIRYNTELKKTNAELDRFVYSTSHDLRAPLKSMLGLINITKATLTESDNCDVSEVITERLDMLDKSATKLDNFIEDILIYSRNARTEPELEEIDLEELINDVKSNLKFVESANKIDFKLTVDSKGKFVSDYKRLSVVLNNILSNAYKYHDEAKEKSYIHITATSDAKSAKIVIEDNGIGIAFEDQGKIFEMFYRSTTRSTGSGLGLYIAKETLEKIEGIITVESEFKSGTKFTIKVPNKMQP</sequence>
<dbReference type="SMART" id="SM00091">
    <property type="entry name" value="PAS"/>
    <property type="match status" value="6"/>
</dbReference>
<keyword evidence="4 10" id="KW-0808">Transferase</keyword>
<dbReference type="InterPro" id="IPR013655">
    <property type="entry name" value="PAS_fold_3"/>
</dbReference>
<dbReference type="Gene3D" id="3.30.565.10">
    <property type="entry name" value="Histidine kinase-like ATPase, C-terminal domain"/>
    <property type="match status" value="1"/>
</dbReference>
<dbReference type="STRING" id="1341181.FLJC2902T_25780"/>
<dbReference type="PANTHER" id="PTHR43304:SF1">
    <property type="entry name" value="PAC DOMAIN-CONTAINING PROTEIN"/>
    <property type="match status" value="1"/>
</dbReference>
<dbReference type="eggNOG" id="COG2202">
    <property type="taxonomic scope" value="Bacteria"/>
</dbReference>
<gene>
    <name evidence="10" type="ORF">FLJC2902T_25780</name>
</gene>
<dbReference type="SUPFAM" id="SSF55874">
    <property type="entry name" value="ATPase domain of HSP90 chaperone/DNA topoisomerase II/histidine kinase"/>
    <property type="match status" value="1"/>
</dbReference>